<sequence length="471" mass="48614">MSTEVRTRREQARRRRSRAFIGAFGLVVAVLGVVGLAGAAVTTAQGPRVTHVSVDPDAAISAAGSRMIFTTTQSLADVDPAQVTVTPAADFTVDTSGRSVGVRFTQPLWDDTAYTVTIDGLTGVGGGPAASVRESFTTPPLQFFLLQRGGDGDTIFRTDLAGDAAIPVYTNAHIEDFRATASHLVVATLGDDGDSHLIVTDLDGQDERELPLPGAGTVTNLQSADKGDLIGYTFTDAAVGTAGAREALLFTASLTAAQQDAEPTPVLRTGGESRVDDWRFVPGTDSILMLTYDGALTLVSPSGGAPVALGNAVSIDGIARGSATAVVERVDGPVAVDLATAQETPLPATDPALGQVNATVPLVGGDTLRVLAVVDGFTVTSTTVNVVDGTGAARPVFSIDPTDVLLQSCVSPSGRYAAFLIVPDAVSNPYDGYQLPLPERVQTHVVSLADGDEVVALSGFDISWCQTPPRG</sequence>
<dbReference type="Gene3D" id="2.130.10.120">
    <property type="entry name" value="Prolyl oligopeptidase, N-terminal domain"/>
    <property type="match status" value="1"/>
</dbReference>
<organism evidence="2 3">
    <name type="scientific">Microbacterium aurum</name>
    <dbReference type="NCBI Taxonomy" id="36805"/>
    <lineage>
        <taxon>Bacteria</taxon>
        <taxon>Bacillati</taxon>
        <taxon>Actinomycetota</taxon>
        <taxon>Actinomycetes</taxon>
        <taxon>Micrococcales</taxon>
        <taxon>Microbacteriaceae</taxon>
        <taxon>Microbacterium</taxon>
    </lineage>
</organism>
<accession>A0A1P8U4J7</accession>
<evidence type="ECO:0000313" key="3">
    <source>
        <dbReference type="Proteomes" id="UP000187185"/>
    </source>
</evidence>
<gene>
    <name evidence="2" type="ORF">BOH66_00950</name>
</gene>
<evidence type="ECO:0000256" key="1">
    <source>
        <dbReference type="SAM" id="Phobius"/>
    </source>
</evidence>
<dbReference type="AlphaFoldDB" id="A0A1P8U4J7"/>
<name>A0A1P8U4J7_9MICO</name>
<evidence type="ECO:0000313" key="2">
    <source>
        <dbReference type="EMBL" id="APZ33023.1"/>
    </source>
</evidence>
<keyword evidence="1" id="KW-1133">Transmembrane helix</keyword>
<dbReference type="SUPFAM" id="SSF69322">
    <property type="entry name" value="Tricorn protease domain 2"/>
    <property type="match status" value="1"/>
</dbReference>
<keyword evidence="1" id="KW-0472">Membrane</keyword>
<dbReference type="EMBL" id="CP018762">
    <property type="protein sequence ID" value="APZ33023.1"/>
    <property type="molecule type" value="Genomic_DNA"/>
</dbReference>
<dbReference type="Proteomes" id="UP000187185">
    <property type="component" value="Chromosome"/>
</dbReference>
<dbReference type="RefSeq" id="WP_076688457.1">
    <property type="nucleotide sequence ID" value="NZ_CP018762.1"/>
</dbReference>
<protein>
    <recommendedName>
        <fullName evidence="4">SbsA Ig-like domain-containing protein</fullName>
    </recommendedName>
</protein>
<keyword evidence="1" id="KW-0812">Transmembrane</keyword>
<evidence type="ECO:0008006" key="4">
    <source>
        <dbReference type="Google" id="ProtNLM"/>
    </source>
</evidence>
<dbReference type="OrthoDB" id="5057864at2"/>
<proteinExistence type="predicted"/>
<dbReference type="KEGG" id="maur:BOH66_00950"/>
<dbReference type="STRING" id="36805.BOH66_00950"/>
<feature type="transmembrane region" description="Helical" evidence="1">
    <location>
        <begin position="20"/>
        <end position="41"/>
    </location>
</feature>
<keyword evidence="3" id="KW-1185">Reference proteome</keyword>
<reference evidence="2 3" key="1">
    <citation type="submission" date="2016-12" db="EMBL/GenBank/DDBJ databases">
        <title>Complete genome sequence of Microbacterium aurum KACC 15219.</title>
        <authorList>
            <person name="Jung Y."/>
            <person name="Shin J.-H."/>
            <person name="Lee Y.-J."/>
            <person name="Yi H."/>
            <person name="Bahn Y.-S."/>
            <person name="Kim J.F."/>
            <person name="Lee D.-W."/>
        </authorList>
    </citation>
    <scope>NUCLEOTIDE SEQUENCE [LARGE SCALE GENOMIC DNA]</scope>
    <source>
        <strain evidence="2 3">KACC 15219</strain>
    </source>
</reference>